<dbReference type="AlphaFoldDB" id="A0A1B0ZUK1"/>
<dbReference type="GO" id="GO:0016491">
    <property type="term" value="F:oxidoreductase activity"/>
    <property type="evidence" value="ECO:0007669"/>
    <property type="project" value="UniProtKB-KW"/>
</dbReference>
<evidence type="ECO:0000256" key="2">
    <source>
        <dbReference type="ARBA" id="ARBA00023002"/>
    </source>
</evidence>
<dbReference type="PANTHER" id="PTHR43669">
    <property type="entry name" value="5-KETO-D-GLUCONATE 5-REDUCTASE"/>
    <property type="match status" value="1"/>
</dbReference>
<evidence type="ECO:0000313" key="6">
    <source>
        <dbReference type="Proteomes" id="UP000092565"/>
    </source>
</evidence>
<name>A0A1B0ZUK1_9RHOB</name>
<evidence type="ECO:0000313" key="5">
    <source>
        <dbReference type="EMBL" id="MDE4165229.1"/>
    </source>
</evidence>
<dbReference type="InterPro" id="IPR020904">
    <property type="entry name" value="Sc_DH/Rdtase_CS"/>
</dbReference>
<comment type="similarity">
    <text evidence="1 3">Belongs to the short-chain dehydrogenases/reductases (SDR) family.</text>
</comment>
<dbReference type="Pfam" id="PF00106">
    <property type="entry name" value="adh_short"/>
    <property type="match status" value="1"/>
</dbReference>
<dbReference type="CDD" id="cd05233">
    <property type="entry name" value="SDR_c"/>
    <property type="match status" value="1"/>
</dbReference>
<reference evidence="4 6" key="1">
    <citation type="submission" date="2016-04" db="EMBL/GenBank/DDBJ databases">
        <authorList>
            <person name="Evans L.H."/>
            <person name="Alamgir A."/>
            <person name="Owens N."/>
            <person name="Weber N.D."/>
            <person name="Virtaneva K."/>
            <person name="Barbian K."/>
            <person name="Babar A."/>
            <person name="Rosenke K."/>
        </authorList>
    </citation>
    <scope>NUCLEOTIDE SEQUENCE [LARGE SCALE GENOMIC DNA]</scope>
    <source>
        <strain evidence="4 6">JL2886</strain>
    </source>
</reference>
<dbReference type="PATRIC" id="fig|60890.4.peg.2803"/>
<dbReference type="Gene3D" id="3.40.50.720">
    <property type="entry name" value="NAD(P)-binding Rossmann-like Domain"/>
    <property type="match status" value="1"/>
</dbReference>
<dbReference type="PRINTS" id="PR00081">
    <property type="entry name" value="GDHRDH"/>
</dbReference>
<keyword evidence="6" id="KW-1185">Reference proteome</keyword>
<sequence>MSNKTILITGASSGIGRAVAEQFLTQGWTVGLLARRADKLADVALGHDRAYVLPADVTDATAVDHAVNSFAMQAGRLDVLFNNAGIFTPPGTIDEIALEDWHASVNVNLTGMFLAARAAFRQMRHQAPQGGRIINNGSIAAHVPRPGSAPYAATKSAITGLTRSISLDGRPFDIACGQIDIGNARTPMVEDLAHRHAEANPEAAPMDTFDVADAARSVLHMAELPLEANVQFMTVMATKMPYIGRG</sequence>
<dbReference type="InterPro" id="IPR036291">
    <property type="entry name" value="NAD(P)-bd_dom_sf"/>
</dbReference>
<evidence type="ECO:0000256" key="1">
    <source>
        <dbReference type="ARBA" id="ARBA00006484"/>
    </source>
</evidence>
<dbReference type="RefSeq" id="WP_065272536.1">
    <property type="nucleotide sequence ID" value="NZ_CP015124.1"/>
</dbReference>
<dbReference type="OrthoDB" id="658698at2"/>
<dbReference type="Proteomes" id="UP001218364">
    <property type="component" value="Unassembled WGS sequence"/>
</dbReference>
<evidence type="ECO:0000313" key="4">
    <source>
        <dbReference type="EMBL" id="ANP37764.1"/>
    </source>
</evidence>
<reference evidence="5 7" key="2">
    <citation type="submission" date="2023-02" db="EMBL/GenBank/DDBJ databases">
        <title>Population genomics of bacteria associated with diatom.</title>
        <authorList>
            <person name="Xie J."/>
            <person name="Wang H."/>
        </authorList>
    </citation>
    <scope>NUCLEOTIDE SEQUENCE [LARGE SCALE GENOMIC DNA]</scope>
    <source>
        <strain evidence="5 7">PT47_8</strain>
    </source>
</reference>
<organism evidence="4 6">
    <name type="scientific">Phaeobacter gallaeciensis</name>
    <dbReference type="NCBI Taxonomy" id="60890"/>
    <lineage>
        <taxon>Bacteria</taxon>
        <taxon>Pseudomonadati</taxon>
        <taxon>Pseudomonadota</taxon>
        <taxon>Alphaproteobacteria</taxon>
        <taxon>Rhodobacterales</taxon>
        <taxon>Roseobacteraceae</taxon>
        <taxon>Phaeobacter</taxon>
    </lineage>
</organism>
<dbReference type="PRINTS" id="PR00080">
    <property type="entry name" value="SDRFAMILY"/>
</dbReference>
<dbReference type="Proteomes" id="UP000092565">
    <property type="component" value="Chromosome"/>
</dbReference>
<proteinExistence type="inferred from homology"/>
<evidence type="ECO:0000313" key="7">
    <source>
        <dbReference type="Proteomes" id="UP001218364"/>
    </source>
</evidence>
<keyword evidence="2" id="KW-0560">Oxidoreductase</keyword>
<dbReference type="FunFam" id="3.40.50.720:FF:000084">
    <property type="entry name" value="Short-chain dehydrogenase reductase"/>
    <property type="match status" value="1"/>
</dbReference>
<dbReference type="EMBL" id="CP015124">
    <property type="protein sequence ID" value="ANP37764.1"/>
    <property type="molecule type" value="Genomic_DNA"/>
</dbReference>
<evidence type="ECO:0000256" key="3">
    <source>
        <dbReference type="RuleBase" id="RU000363"/>
    </source>
</evidence>
<dbReference type="PANTHER" id="PTHR43669:SF12">
    <property type="entry name" value="BLR5618 PROTEIN"/>
    <property type="match status" value="1"/>
</dbReference>
<protein>
    <submittedName>
        <fullName evidence="5">SDR family oxidoreductase</fullName>
    </submittedName>
    <submittedName>
        <fullName evidence="4">Short-chain dehydrogenase</fullName>
    </submittedName>
</protein>
<accession>A0A1B0ZUK1</accession>
<dbReference type="PROSITE" id="PS00061">
    <property type="entry name" value="ADH_SHORT"/>
    <property type="match status" value="1"/>
</dbReference>
<dbReference type="InterPro" id="IPR002347">
    <property type="entry name" value="SDR_fam"/>
</dbReference>
<dbReference type="EMBL" id="JARCJK010000002">
    <property type="protein sequence ID" value="MDE4165229.1"/>
    <property type="molecule type" value="Genomic_DNA"/>
</dbReference>
<dbReference type="SUPFAM" id="SSF51735">
    <property type="entry name" value="NAD(P)-binding Rossmann-fold domains"/>
    <property type="match status" value="1"/>
</dbReference>
<gene>
    <name evidence="4" type="ORF">JL2886_02878</name>
    <name evidence="5" type="ORF">PXK24_05965</name>
</gene>